<evidence type="ECO:0000259" key="2">
    <source>
        <dbReference type="Pfam" id="PF02481"/>
    </source>
</evidence>
<dbReference type="SUPFAM" id="SSF102405">
    <property type="entry name" value="MCP/YpsA-like"/>
    <property type="match status" value="1"/>
</dbReference>
<sequence length="309" mass="33083">MTPEELATERAALVALLHPPRTFKWASHRTQIIEDGVLPSSLLVKALHGEADQAELLITHSRRRIQAWEGQGHTLITYLDAEYPAQFHEVHDFPPFIFAAGRLPEAGVPEIAVSIVGSRAASPDGKRDAYNLGKTLAVRGVTVVSGLAEGIDHAAQTGALSVGGRTVGIIGTGIDISYPRSSSQLQARLASGEGLVVSQFWPGSEPQQRNFPMRNSVMSAYSRVTVIVEADEKSGTRHQASTAVKHGRPLVLAPAVATETSWGRKLTATGSLNDVHIARSSDQAAELAIELASPREVCSQLRLPIEAFA</sequence>
<gene>
    <name evidence="3" type="ORF">JOF46_001204</name>
</gene>
<comment type="similarity">
    <text evidence="1">Belongs to the DprA/Smf family.</text>
</comment>
<proteinExistence type="inferred from homology"/>
<dbReference type="PANTHER" id="PTHR43022:SF1">
    <property type="entry name" value="PROTEIN SMF"/>
    <property type="match status" value="1"/>
</dbReference>
<accession>A0ABS4WAT0</accession>
<dbReference type="PANTHER" id="PTHR43022">
    <property type="entry name" value="PROTEIN SMF"/>
    <property type="match status" value="1"/>
</dbReference>
<dbReference type="Pfam" id="PF02481">
    <property type="entry name" value="DNA_processg_A"/>
    <property type="match status" value="1"/>
</dbReference>
<evidence type="ECO:0000313" key="3">
    <source>
        <dbReference type="EMBL" id="MBP2373292.1"/>
    </source>
</evidence>
<organism evidence="3 4">
    <name type="scientific">Paeniglutamicibacter psychrophenolicus</name>
    <dbReference type="NCBI Taxonomy" id="257454"/>
    <lineage>
        <taxon>Bacteria</taxon>
        <taxon>Bacillati</taxon>
        <taxon>Actinomycetota</taxon>
        <taxon>Actinomycetes</taxon>
        <taxon>Micrococcales</taxon>
        <taxon>Micrococcaceae</taxon>
        <taxon>Paeniglutamicibacter</taxon>
    </lineage>
</organism>
<dbReference type="Gene3D" id="3.40.50.450">
    <property type="match status" value="1"/>
</dbReference>
<evidence type="ECO:0000256" key="1">
    <source>
        <dbReference type="ARBA" id="ARBA00006525"/>
    </source>
</evidence>
<reference evidence="3 4" key="1">
    <citation type="submission" date="2021-03" db="EMBL/GenBank/DDBJ databases">
        <title>Sequencing the genomes of 1000 actinobacteria strains.</title>
        <authorList>
            <person name="Klenk H.-P."/>
        </authorList>
    </citation>
    <scope>NUCLEOTIDE SEQUENCE [LARGE SCALE GENOMIC DNA]</scope>
    <source>
        <strain evidence="3 4">DSM 15454</strain>
    </source>
</reference>
<dbReference type="RefSeq" id="WP_209906492.1">
    <property type="nucleotide sequence ID" value="NZ_BAAAMI010000024.1"/>
</dbReference>
<name>A0ABS4WAT0_9MICC</name>
<dbReference type="Proteomes" id="UP000766570">
    <property type="component" value="Unassembled WGS sequence"/>
</dbReference>
<dbReference type="InterPro" id="IPR057666">
    <property type="entry name" value="DrpA_SLOG"/>
</dbReference>
<comment type="caution">
    <text evidence="3">The sequence shown here is derived from an EMBL/GenBank/DDBJ whole genome shotgun (WGS) entry which is preliminary data.</text>
</comment>
<keyword evidence="4" id="KW-1185">Reference proteome</keyword>
<dbReference type="InterPro" id="IPR003488">
    <property type="entry name" value="DprA"/>
</dbReference>
<evidence type="ECO:0000313" key="4">
    <source>
        <dbReference type="Proteomes" id="UP000766570"/>
    </source>
</evidence>
<feature type="domain" description="Smf/DprA SLOG" evidence="2">
    <location>
        <begin position="75"/>
        <end position="261"/>
    </location>
</feature>
<dbReference type="EMBL" id="JAGIOE010000001">
    <property type="protein sequence ID" value="MBP2373292.1"/>
    <property type="molecule type" value="Genomic_DNA"/>
</dbReference>
<protein>
    <submittedName>
        <fullName evidence="3">DNA processing protein</fullName>
    </submittedName>
</protein>